<comment type="similarity">
    <text evidence="2">Belongs to the bacterial solute-binding protein 1 family.</text>
</comment>
<sequence>MSIHRPTPPTTRHSRLVRGTSLLAAAALLAACSPSGDGSSAAADDSGTTTVTFRLWDEQVAKAYEKSFAAFTAQNPDITVDVNVVPWASYWDQLPIDVGAGTIDDIFWLNSSNVARYAAAGQLVDITDALGSASDGWQASVVDQYTIGGSLWGVPQLSDANGVFYNADLLDAAGIDPADLAGLSWVPGAGPQDTLLPALQALTLDSSGHTAADPAFDASAISQFGYNAGLDLQAIYYPFVGSNGGAWQASDSDAYVFADDPKSVEAIQYVVDLINAHHVSPSAADTNDNGDFSRDQFLQGKLAIFQSGTYNLANVRDGADFTWGLTTVPQGPAGSVTVANGIIAAASSASDHKDAVTKVLAWIGSDEGASYIAADGSAFPAVTGAQQAYLDYWAGQGVDVTPFLDAAEGATIGAPHGAEAGPGANAAAEVLKEVFLGRLDVATGLSQAQEAANTAIK</sequence>
<dbReference type="GO" id="GO:0030313">
    <property type="term" value="C:cell envelope"/>
    <property type="evidence" value="ECO:0007669"/>
    <property type="project" value="UniProtKB-SubCell"/>
</dbReference>
<name>A0A1G6HKW5_9MICO</name>
<feature type="signal peptide" evidence="5">
    <location>
        <begin position="1"/>
        <end position="30"/>
    </location>
</feature>
<proteinExistence type="inferred from homology"/>
<evidence type="ECO:0000256" key="4">
    <source>
        <dbReference type="ARBA" id="ARBA00022729"/>
    </source>
</evidence>
<dbReference type="PANTHER" id="PTHR43649:SF31">
    <property type="entry name" value="SN-GLYCEROL-3-PHOSPHATE-BINDING PERIPLASMIC PROTEIN UGPB"/>
    <property type="match status" value="1"/>
</dbReference>
<keyword evidence="7" id="KW-1185">Reference proteome</keyword>
<evidence type="ECO:0000256" key="3">
    <source>
        <dbReference type="ARBA" id="ARBA00022448"/>
    </source>
</evidence>
<evidence type="ECO:0000313" key="6">
    <source>
        <dbReference type="EMBL" id="SDB94545.1"/>
    </source>
</evidence>
<dbReference type="STRING" id="1814289.SAMN05216410_1100"/>
<dbReference type="CDD" id="cd13585">
    <property type="entry name" value="PBP2_TMBP_like"/>
    <property type="match status" value="1"/>
</dbReference>
<dbReference type="Proteomes" id="UP000199039">
    <property type="component" value="Unassembled WGS sequence"/>
</dbReference>
<dbReference type="Pfam" id="PF01547">
    <property type="entry name" value="SBP_bac_1"/>
    <property type="match status" value="1"/>
</dbReference>
<organism evidence="6 7">
    <name type="scientific">Sanguibacter gelidistatuariae</name>
    <dbReference type="NCBI Taxonomy" id="1814289"/>
    <lineage>
        <taxon>Bacteria</taxon>
        <taxon>Bacillati</taxon>
        <taxon>Actinomycetota</taxon>
        <taxon>Actinomycetes</taxon>
        <taxon>Micrococcales</taxon>
        <taxon>Sanguibacteraceae</taxon>
        <taxon>Sanguibacter</taxon>
    </lineage>
</organism>
<dbReference type="PANTHER" id="PTHR43649">
    <property type="entry name" value="ARABINOSE-BINDING PROTEIN-RELATED"/>
    <property type="match status" value="1"/>
</dbReference>
<keyword evidence="4 5" id="KW-0732">Signal</keyword>
<dbReference type="InterPro" id="IPR006059">
    <property type="entry name" value="SBP"/>
</dbReference>
<evidence type="ECO:0000256" key="2">
    <source>
        <dbReference type="ARBA" id="ARBA00008520"/>
    </source>
</evidence>
<dbReference type="RefSeq" id="WP_093181337.1">
    <property type="nucleotide sequence ID" value="NZ_FMYH01000001.1"/>
</dbReference>
<gene>
    <name evidence="6" type="ORF">SAMN05216410_1100</name>
</gene>
<dbReference type="EMBL" id="FMYH01000001">
    <property type="protein sequence ID" value="SDB94545.1"/>
    <property type="molecule type" value="Genomic_DNA"/>
</dbReference>
<dbReference type="SUPFAM" id="SSF53850">
    <property type="entry name" value="Periplasmic binding protein-like II"/>
    <property type="match status" value="1"/>
</dbReference>
<dbReference type="PROSITE" id="PS51257">
    <property type="entry name" value="PROKAR_LIPOPROTEIN"/>
    <property type="match status" value="1"/>
</dbReference>
<feature type="chain" id="PRO_5038465668" evidence="5">
    <location>
        <begin position="31"/>
        <end position="457"/>
    </location>
</feature>
<dbReference type="OrthoDB" id="1650177at2"/>
<dbReference type="Gene3D" id="3.40.190.10">
    <property type="entry name" value="Periplasmic binding protein-like II"/>
    <property type="match status" value="1"/>
</dbReference>
<dbReference type="InterPro" id="IPR050490">
    <property type="entry name" value="Bact_solute-bd_prot1"/>
</dbReference>
<protein>
    <submittedName>
        <fullName evidence="6">Carbohydrate ABC transporter substrate-binding protein, CUT1 family</fullName>
    </submittedName>
</protein>
<keyword evidence="3" id="KW-0813">Transport</keyword>
<dbReference type="AlphaFoldDB" id="A0A1G6HKW5"/>
<evidence type="ECO:0000256" key="5">
    <source>
        <dbReference type="SAM" id="SignalP"/>
    </source>
</evidence>
<comment type="subcellular location">
    <subcellularLocation>
        <location evidence="1">Cell envelope</location>
    </subcellularLocation>
</comment>
<accession>A0A1G6HKW5</accession>
<evidence type="ECO:0000256" key="1">
    <source>
        <dbReference type="ARBA" id="ARBA00004196"/>
    </source>
</evidence>
<reference evidence="6 7" key="1">
    <citation type="submission" date="2016-09" db="EMBL/GenBank/DDBJ databases">
        <authorList>
            <person name="Capua I."/>
            <person name="De Benedictis P."/>
            <person name="Joannis T."/>
            <person name="Lombin L.H."/>
            <person name="Cattoli G."/>
        </authorList>
    </citation>
    <scope>NUCLEOTIDE SEQUENCE [LARGE SCALE GENOMIC DNA]</scope>
    <source>
        <strain evidence="6 7">ISLP-3</strain>
    </source>
</reference>
<evidence type="ECO:0000313" key="7">
    <source>
        <dbReference type="Proteomes" id="UP000199039"/>
    </source>
</evidence>